<gene>
    <name evidence="1" type="ORF">ED28_03095</name>
</gene>
<sequence>MRNLYFVLYFIVCFSLEASENHAIIFIDSSFANQAKLVEQINQSLFYSPTLRESLDVTVFDTNSQPMVFNGEINYVHDAQGKHIAQYRPTSLPALYCQSAGKVVLNLTLQEKDQICLCIKKDA</sequence>
<name>A0A443IGU2_9GAMM</name>
<comment type="caution">
    <text evidence="1">The sequence shown here is derived from an EMBL/GenBank/DDBJ whole genome shotgun (WGS) entry which is preliminary data.</text>
</comment>
<dbReference type="RefSeq" id="WP_128175140.1">
    <property type="nucleotide sequence ID" value="NZ_CP071409.1"/>
</dbReference>
<organism evidence="1 2">
    <name type="scientific">[Pantoea] beijingensis</name>
    <dbReference type="NCBI Taxonomy" id="1324864"/>
    <lineage>
        <taxon>Bacteria</taxon>
        <taxon>Pseudomonadati</taxon>
        <taxon>Pseudomonadota</taxon>
        <taxon>Gammaproteobacteria</taxon>
        <taxon>Enterobacterales</taxon>
        <taxon>Erwiniaceae</taxon>
        <taxon>Erwinia</taxon>
    </lineage>
</organism>
<dbReference type="Proteomes" id="UP000288794">
    <property type="component" value="Unassembled WGS sequence"/>
</dbReference>
<dbReference type="EMBL" id="JMEE01000002">
    <property type="protein sequence ID" value="RWR03297.1"/>
    <property type="molecule type" value="Genomic_DNA"/>
</dbReference>
<proteinExistence type="predicted"/>
<evidence type="ECO:0000313" key="2">
    <source>
        <dbReference type="Proteomes" id="UP000288794"/>
    </source>
</evidence>
<protein>
    <submittedName>
        <fullName evidence="1">Uncharacterized protein</fullName>
    </submittedName>
</protein>
<dbReference type="AlphaFoldDB" id="A0A443IGU2"/>
<evidence type="ECO:0000313" key="1">
    <source>
        <dbReference type="EMBL" id="RWR03297.1"/>
    </source>
</evidence>
<reference evidence="1 2" key="1">
    <citation type="submission" date="2014-04" db="EMBL/GenBank/DDBJ databases">
        <title>Draft genome sequence of Pantoea beijingensis strain LMG 27579, an emerging pathogen to Pleurotus eryngii with potential industrial application.</title>
        <authorList>
            <person name="Xu F."/>
            <person name="Liu Y."/>
            <person name="Wang S."/>
            <person name="Yin Y."/>
            <person name="Ma Y."/>
            <person name="Zhao S."/>
            <person name="Rong C."/>
        </authorList>
    </citation>
    <scope>NUCLEOTIDE SEQUENCE [LARGE SCALE GENOMIC DNA]</scope>
    <source>
        <strain evidence="1 2">LMG 27579</strain>
    </source>
</reference>
<keyword evidence="2" id="KW-1185">Reference proteome</keyword>
<accession>A0A443IGU2</accession>